<keyword evidence="3" id="KW-0813">Transport</keyword>
<keyword evidence="7 8" id="KW-0472">Membrane</keyword>
<dbReference type="Pfam" id="PF01594">
    <property type="entry name" value="AI-2E_transport"/>
    <property type="match status" value="1"/>
</dbReference>
<reference evidence="10" key="1">
    <citation type="journal article" date="2019" name="Int. J. Syst. Evol. Microbiol.">
        <title>The Global Catalogue of Microorganisms (GCM) 10K type strain sequencing project: providing services to taxonomists for standard genome sequencing and annotation.</title>
        <authorList>
            <consortium name="The Broad Institute Genomics Platform"/>
            <consortium name="The Broad Institute Genome Sequencing Center for Infectious Disease"/>
            <person name="Wu L."/>
            <person name="Ma J."/>
        </authorList>
    </citation>
    <scope>NUCLEOTIDE SEQUENCE [LARGE SCALE GENOMIC DNA]</scope>
    <source>
        <strain evidence="10">KCTC 42498</strain>
    </source>
</reference>
<organism evidence="9 10">
    <name type="scientific">Pontibacter locisalis</name>
    <dbReference type="NCBI Taxonomy" id="1719035"/>
    <lineage>
        <taxon>Bacteria</taxon>
        <taxon>Pseudomonadati</taxon>
        <taxon>Bacteroidota</taxon>
        <taxon>Cytophagia</taxon>
        <taxon>Cytophagales</taxon>
        <taxon>Hymenobacteraceae</taxon>
        <taxon>Pontibacter</taxon>
    </lineage>
</organism>
<proteinExistence type="inferred from homology"/>
<protein>
    <submittedName>
        <fullName evidence="9">AI-2E family transporter</fullName>
    </submittedName>
</protein>
<keyword evidence="6 8" id="KW-1133">Transmembrane helix</keyword>
<feature type="transmembrane region" description="Helical" evidence="8">
    <location>
        <begin position="7"/>
        <end position="25"/>
    </location>
</feature>
<evidence type="ECO:0000313" key="9">
    <source>
        <dbReference type="EMBL" id="MFD2515558.1"/>
    </source>
</evidence>
<feature type="transmembrane region" description="Helical" evidence="8">
    <location>
        <begin position="60"/>
        <end position="82"/>
    </location>
</feature>
<dbReference type="EMBL" id="JBHULU010000021">
    <property type="protein sequence ID" value="MFD2515558.1"/>
    <property type="molecule type" value="Genomic_DNA"/>
</dbReference>
<evidence type="ECO:0000256" key="2">
    <source>
        <dbReference type="ARBA" id="ARBA00009773"/>
    </source>
</evidence>
<comment type="caution">
    <text evidence="9">The sequence shown here is derived from an EMBL/GenBank/DDBJ whole genome shotgun (WGS) entry which is preliminary data.</text>
</comment>
<dbReference type="RefSeq" id="WP_377510529.1">
    <property type="nucleotide sequence ID" value="NZ_JBHULU010000021.1"/>
</dbReference>
<dbReference type="Proteomes" id="UP001597544">
    <property type="component" value="Unassembled WGS sequence"/>
</dbReference>
<dbReference type="InterPro" id="IPR002549">
    <property type="entry name" value="AI-2E-like"/>
</dbReference>
<feature type="transmembrane region" description="Helical" evidence="8">
    <location>
        <begin position="229"/>
        <end position="256"/>
    </location>
</feature>
<comment type="subcellular location">
    <subcellularLocation>
        <location evidence="1">Cell membrane</location>
        <topology evidence="1">Multi-pass membrane protein</topology>
    </subcellularLocation>
</comment>
<evidence type="ECO:0000256" key="7">
    <source>
        <dbReference type="ARBA" id="ARBA00023136"/>
    </source>
</evidence>
<gene>
    <name evidence="9" type="ORF">ACFSRY_16920</name>
</gene>
<feature type="transmembrane region" description="Helical" evidence="8">
    <location>
        <begin position="268"/>
        <end position="286"/>
    </location>
</feature>
<feature type="transmembrane region" description="Helical" evidence="8">
    <location>
        <begin position="31"/>
        <end position="48"/>
    </location>
</feature>
<feature type="transmembrane region" description="Helical" evidence="8">
    <location>
        <begin position="150"/>
        <end position="167"/>
    </location>
</feature>
<keyword evidence="5 8" id="KW-0812">Transmembrane</keyword>
<keyword evidence="4" id="KW-1003">Cell membrane</keyword>
<evidence type="ECO:0000313" key="10">
    <source>
        <dbReference type="Proteomes" id="UP001597544"/>
    </source>
</evidence>
<evidence type="ECO:0000256" key="4">
    <source>
        <dbReference type="ARBA" id="ARBA00022475"/>
    </source>
</evidence>
<sequence length="371" mass="41752">MSKKIETLQKLTLILLFGILLVYVLVEAREFLYPVFIAVLFAYLLYPVEKKMEEWGFPRILANFLTVILAMAFFVGVLILLYKQLSVFITDFPGMQEKVLNNLDRLQQTIDKKVGGSSPDNEHWLRTQVNDALEFSGNFLKNLLKATTDTLVKFGLMPVYIFLALYYRNKMENFIYRQLPSYKHTRAKQIIDEISDVTKHYMAGVVIVILILCVINSTGLLLIGVEYAILLGILSAFMNFIPYFGTLIGGAIPLLYTFAIQGDPNKALAVLGFFLLVQFTENNILTPNITGGKVNINPLFTILSIILGGMIWGIPGMFVAVPYLGMFKIYCDHTDSLRSWSFLLGTEGTEEHALTLGKIKHALGFGERDSG</sequence>
<name>A0ABW5IQH3_9BACT</name>
<evidence type="ECO:0000256" key="6">
    <source>
        <dbReference type="ARBA" id="ARBA00022989"/>
    </source>
</evidence>
<evidence type="ECO:0000256" key="8">
    <source>
        <dbReference type="SAM" id="Phobius"/>
    </source>
</evidence>
<feature type="transmembrane region" description="Helical" evidence="8">
    <location>
        <begin position="201"/>
        <end position="223"/>
    </location>
</feature>
<evidence type="ECO:0000256" key="1">
    <source>
        <dbReference type="ARBA" id="ARBA00004651"/>
    </source>
</evidence>
<accession>A0ABW5IQH3</accession>
<evidence type="ECO:0000256" key="5">
    <source>
        <dbReference type="ARBA" id="ARBA00022692"/>
    </source>
</evidence>
<comment type="similarity">
    <text evidence="2">Belongs to the autoinducer-2 exporter (AI-2E) (TC 2.A.86) family.</text>
</comment>
<keyword evidence="10" id="KW-1185">Reference proteome</keyword>
<feature type="transmembrane region" description="Helical" evidence="8">
    <location>
        <begin position="298"/>
        <end position="324"/>
    </location>
</feature>
<dbReference type="PANTHER" id="PTHR21716:SF53">
    <property type="entry name" value="PERMEASE PERM-RELATED"/>
    <property type="match status" value="1"/>
</dbReference>
<dbReference type="PANTHER" id="PTHR21716">
    <property type="entry name" value="TRANSMEMBRANE PROTEIN"/>
    <property type="match status" value="1"/>
</dbReference>
<evidence type="ECO:0000256" key="3">
    <source>
        <dbReference type="ARBA" id="ARBA00022448"/>
    </source>
</evidence>